<evidence type="ECO:0000313" key="3">
    <source>
        <dbReference type="Proteomes" id="UP000031523"/>
    </source>
</evidence>
<dbReference type="PANTHER" id="PTHR44167:SF18">
    <property type="entry name" value="PROTEIN KINASE DOMAIN-CONTAINING PROTEIN"/>
    <property type="match status" value="1"/>
</dbReference>
<dbReference type="PROSITE" id="PS50011">
    <property type="entry name" value="PROTEIN_KINASE_DOM"/>
    <property type="match status" value="1"/>
</dbReference>
<dbReference type="InterPro" id="IPR011009">
    <property type="entry name" value="Kinase-like_dom_sf"/>
</dbReference>
<dbReference type="Pfam" id="PF00069">
    <property type="entry name" value="Pkinase"/>
    <property type="match status" value="2"/>
</dbReference>
<dbReference type="Gene3D" id="3.30.200.20">
    <property type="entry name" value="Phosphorylase Kinase, domain 1"/>
    <property type="match status" value="1"/>
</dbReference>
<dbReference type="PROSITE" id="PS00108">
    <property type="entry name" value="PROTEIN_KINASE_ST"/>
    <property type="match status" value="1"/>
</dbReference>
<dbReference type="KEGG" id="sals:SLNWT_5330"/>
<dbReference type="SUPFAM" id="SSF56112">
    <property type="entry name" value="Protein kinase-like (PK-like)"/>
    <property type="match status" value="1"/>
</dbReference>
<dbReference type="CDD" id="cd14014">
    <property type="entry name" value="STKc_PknB_like"/>
    <property type="match status" value="1"/>
</dbReference>
<feature type="domain" description="Protein kinase" evidence="1">
    <location>
        <begin position="543"/>
        <end position="807"/>
    </location>
</feature>
<dbReference type="Gene3D" id="3.40.50.300">
    <property type="entry name" value="P-loop containing nucleotide triphosphate hydrolases"/>
    <property type="match status" value="1"/>
</dbReference>
<dbReference type="InterPro" id="IPR008271">
    <property type="entry name" value="Ser/Thr_kinase_AS"/>
</dbReference>
<evidence type="ECO:0000259" key="1">
    <source>
        <dbReference type="PROSITE" id="PS50011"/>
    </source>
</evidence>
<evidence type="ECO:0000313" key="2">
    <source>
        <dbReference type="EMBL" id="AJE85706.1"/>
    </source>
</evidence>
<dbReference type="EMBL" id="CP010519">
    <property type="protein sequence ID" value="AJE85706.1"/>
    <property type="molecule type" value="Genomic_DNA"/>
</dbReference>
<dbReference type="InterPro" id="IPR000719">
    <property type="entry name" value="Prot_kinase_dom"/>
</dbReference>
<keyword evidence="3" id="KW-1185">Reference proteome</keyword>
<protein>
    <submittedName>
        <fullName evidence="2">Serine/threonine-protein kinase PK-1</fullName>
    </submittedName>
</protein>
<dbReference type="SUPFAM" id="SSF52540">
    <property type="entry name" value="P-loop containing nucleoside triphosphate hydrolases"/>
    <property type="match status" value="1"/>
</dbReference>
<dbReference type="GO" id="GO:0005737">
    <property type="term" value="C:cytoplasm"/>
    <property type="evidence" value="ECO:0007669"/>
    <property type="project" value="TreeGrafter"/>
</dbReference>
<keyword evidence="2" id="KW-0418">Kinase</keyword>
<gene>
    <name evidence="2" type="ORF">SLNWT_5330</name>
</gene>
<accession>A0A0B5F465</accession>
<dbReference type="InterPro" id="IPR027417">
    <property type="entry name" value="P-loop_NTPase"/>
</dbReference>
<proteinExistence type="predicted"/>
<reference evidence="2 3" key="1">
    <citation type="submission" date="2015-01" db="EMBL/GenBank/DDBJ databases">
        <title>Enhanced salinomycin production by adjusting the supply of polyketide extender units in Streptomyce albus DSM 41398.</title>
        <authorList>
            <person name="Lu C."/>
        </authorList>
    </citation>
    <scope>NUCLEOTIDE SEQUENCE [LARGE SCALE GENOMIC DNA]</scope>
    <source>
        <strain evidence="3">ATCC 21838 / DSM 41398 / FERM P-419 / JCM 4703 / NBRC 107858</strain>
    </source>
</reference>
<keyword evidence="2" id="KW-0808">Transferase</keyword>
<name>A0A0B5F465_STRA4</name>
<dbReference type="GO" id="GO:0004674">
    <property type="term" value="F:protein serine/threonine kinase activity"/>
    <property type="evidence" value="ECO:0007669"/>
    <property type="project" value="TreeGrafter"/>
</dbReference>
<dbReference type="Proteomes" id="UP000031523">
    <property type="component" value="Chromosome"/>
</dbReference>
<dbReference type="Gene3D" id="1.10.510.10">
    <property type="entry name" value="Transferase(Phosphotransferase) domain 1"/>
    <property type="match status" value="1"/>
</dbReference>
<dbReference type="SMART" id="SM00220">
    <property type="entry name" value="S_TKc"/>
    <property type="match status" value="1"/>
</dbReference>
<sequence length="807" mass="90817">MAVDEQRIARFLNRSELRTKIANVLRGAGFKIVWVNEEAEGKRWSLFLKLPQRLRDLFGTAREVLVWVVESPEFQARTVTQAERIISEERPRLCEDFAIVVTLDSDTMRHVSETAETLDTLFLGFDAETFSACSPYGPSDFIEAMQRRLYVRDLYDLPSAVTRAEDFFGRRGMVSEIATSLRRGGRHVGLFGLRKIGKTSMLYKLRSTLQTNGDSYIGHVDVERIDAIEPSAENLLWSLGESIYDSHRHIRNITTLQLFGKYKLFSSIPDKGAVFELFDHDIREIIEKTRRSIIMMLDEVELLSPSTPGSEWGSSFVRIWRLLRGLDQQFPNRLSYFVTGTNPSAFEVSNIGGRENPVYNYFKVQYLRPLAKDEVENLLVTLGNKMGLKWESAALERLASATGGHPALVRSLASIIHSARPPEGDVKFSVTQADVVSAIDRFLVEKSSLLSQIVAILEEQYKDEYYLLELLARGRIGEFRECVTAFPKDTAHLVGYGICVNPESCTSLEIEILQTFLQKQKEGRAAESSSRHLSPGDRVDGYEVISSIGAPGGFAKVYEARTSADGERVALKVFDNGLLSALQREVEPLQEIDHPNVVRVLDHGKSDDGAVYMVMELLSGKPLRHFCTRSTRASEAECIKWLGDILSAMREFHPNDLLVEQLRRHTEISAHDLMRLEEARHGFIHRDIKPENVIISERGAVLIDFNISVRASEQILTRSATPGYLPPDGLGIAWDVDVDLYQLGVTMLQAALGSEYFEGAADDLRLAAKEELSVNLAKILLHMTNPVRESRYAGATQAWMEVSRQPL</sequence>
<dbReference type="PANTHER" id="PTHR44167">
    <property type="entry name" value="OVARIAN-SPECIFIC SERINE/THREONINE-PROTEIN KINASE LOK-RELATED"/>
    <property type="match status" value="1"/>
</dbReference>
<dbReference type="AlphaFoldDB" id="A0A0B5F465"/>
<organism evidence="2 3">
    <name type="scientific">Streptomyces albus (strain ATCC 21838 / DSM 41398 / FERM P-419 / JCM 4703 / NBRC 107858)</name>
    <dbReference type="NCBI Taxonomy" id="1081613"/>
    <lineage>
        <taxon>Bacteria</taxon>
        <taxon>Bacillati</taxon>
        <taxon>Actinomycetota</taxon>
        <taxon>Actinomycetes</taxon>
        <taxon>Kitasatosporales</taxon>
        <taxon>Streptomycetaceae</taxon>
        <taxon>Streptomyces</taxon>
    </lineage>
</organism>
<dbReference type="GO" id="GO:0005524">
    <property type="term" value="F:ATP binding"/>
    <property type="evidence" value="ECO:0007669"/>
    <property type="project" value="InterPro"/>
</dbReference>